<accession>A0A6A5R0V6</accession>
<dbReference type="EMBL" id="ML979132">
    <property type="protein sequence ID" value="KAF1921715.1"/>
    <property type="molecule type" value="Genomic_DNA"/>
</dbReference>
<proteinExistence type="predicted"/>
<keyword evidence="3" id="KW-1185">Reference proteome</keyword>
<dbReference type="Proteomes" id="UP000800096">
    <property type="component" value="Unassembled WGS sequence"/>
</dbReference>
<evidence type="ECO:0000313" key="3">
    <source>
        <dbReference type="Proteomes" id="UP000800096"/>
    </source>
</evidence>
<protein>
    <submittedName>
        <fullName evidence="2">Uncharacterized protein</fullName>
    </submittedName>
</protein>
<organism evidence="2 3">
    <name type="scientific">Ampelomyces quisqualis</name>
    <name type="common">Powdery mildew agent</name>
    <dbReference type="NCBI Taxonomy" id="50730"/>
    <lineage>
        <taxon>Eukaryota</taxon>
        <taxon>Fungi</taxon>
        <taxon>Dikarya</taxon>
        <taxon>Ascomycota</taxon>
        <taxon>Pezizomycotina</taxon>
        <taxon>Dothideomycetes</taxon>
        <taxon>Pleosporomycetidae</taxon>
        <taxon>Pleosporales</taxon>
        <taxon>Pleosporineae</taxon>
        <taxon>Phaeosphaeriaceae</taxon>
        <taxon>Ampelomyces</taxon>
    </lineage>
</organism>
<evidence type="ECO:0000313" key="2">
    <source>
        <dbReference type="EMBL" id="KAF1921715.1"/>
    </source>
</evidence>
<name>A0A6A5R0V6_AMPQU</name>
<evidence type="ECO:0000256" key="1">
    <source>
        <dbReference type="SAM" id="MobiDB-lite"/>
    </source>
</evidence>
<dbReference type="AlphaFoldDB" id="A0A6A5R0V6"/>
<gene>
    <name evidence="2" type="ORF">BDU57DRAFT_510662</name>
</gene>
<feature type="region of interest" description="Disordered" evidence="1">
    <location>
        <begin position="129"/>
        <end position="153"/>
    </location>
</feature>
<reference evidence="2" key="1">
    <citation type="journal article" date="2020" name="Stud. Mycol.">
        <title>101 Dothideomycetes genomes: a test case for predicting lifestyles and emergence of pathogens.</title>
        <authorList>
            <person name="Haridas S."/>
            <person name="Albert R."/>
            <person name="Binder M."/>
            <person name="Bloem J."/>
            <person name="Labutti K."/>
            <person name="Salamov A."/>
            <person name="Andreopoulos B."/>
            <person name="Baker S."/>
            <person name="Barry K."/>
            <person name="Bills G."/>
            <person name="Bluhm B."/>
            <person name="Cannon C."/>
            <person name="Castanera R."/>
            <person name="Culley D."/>
            <person name="Daum C."/>
            <person name="Ezra D."/>
            <person name="Gonzalez J."/>
            <person name="Henrissat B."/>
            <person name="Kuo A."/>
            <person name="Liang C."/>
            <person name="Lipzen A."/>
            <person name="Lutzoni F."/>
            <person name="Magnuson J."/>
            <person name="Mondo S."/>
            <person name="Nolan M."/>
            <person name="Ohm R."/>
            <person name="Pangilinan J."/>
            <person name="Park H.-J."/>
            <person name="Ramirez L."/>
            <person name="Alfaro M."/>
            <person name="Sun H."/>
            <person name="Tritt A."/>
            <person name="Yoshinaga Y."/>
            <person name="Zwiers L.-H."/>
            <person name="Turgeon B."/>
            <person name="Goodwin S."/>
            <person name="Spatafora J."/>
            <person name="Crous P."/>
            <person name="Grigoriev I."/>
        </authorList>
    </citation>
    <scope>NUCLEOTIDE SEQUENCE</scope>
    <source>
        <strain evidence="2">HMLAC05119</strain>
    </source>
</reference>
<sequence length="153" mass="16468">MVPRRRCRFLVDAEKLGCHESYRLSIASAVESAVSGAFAWAASDTKPPAGRAKTTSANPLRAHAQQDMLRRGGVLQADARTEQVARSSAVLRHGMTRPGVACWLFRTWGEVGGPCARTLVIRSVPSEMRGSQGATTHSPHTWPVTSRARACSG</sequence>